<dbReference type="EMBL" id="LMXB01000058">
    <property type="protein sequence ID" value="KUO18768.1"/>
    <property type="molecule type" value="Genomic_DNA"/>
</dbReference>
<keyword evidence="1" id="KW-0560">Oxidoreductase</keyword>
<gene>
    <name evidence="3" type="ORF">AQJ91_23105</name>
</gene>
<keyword evidence="4" id="KW-1185">Reference proteome</keyword>
<dbReference type="Gene3D" id="3.50.50.60">
    <property type="entry name" value="FAD/NAD(P)-binding domain"/>
    <property type="match status" value="1"/>
</dbReference>
<dbReference type="GO" id="GO:0005737">
    <property type="term" value="C:cytoplasm"/>
    <property type="evidence" value="ECO:0007669"/>
    <property type="project" value="TreeGrafter"/>
</dbReference>
<comment type="caution">
    <text evidence="3">The sequence shown here is derived from an EMBL/GenBank/DDBJ whole genome shotgun (WGS) entry which is preliminary data.</text>
</comment>
<accession>A0A101UXR5</accession>
<dbReference type="PANTHER" id="PTHR13847:SF287">
    <property type="entry name" value="FAD-DEPENDENT OXIDOREDUCTASE DOMAIN-CONTAINING PROTEIN 1"/>
    <property type="match status" value="1"/>
</dbReference>
<sequence>MNVAIVGGGLAGAALAWRLSRRGVRVTVFTGGSSRWADATGASGGLVRGFEPDPAAAAAATESLAEFRRDPVLRSWAGYQELTSTYVLAPDDDTDRTEAAVRVVDGLLPGSARIRPAAGLPFRGLPAGALAVVERHAGYISPARLRSSLLTDAVEAGSELCHVPVTGARPDPAVVLAGGEVRRCDALVLAVGPWTPRLLDQWGLPGQRLRTKQIQYTLGRAAPPGLGAFVDDTSGLYGRPVSAGLFLLGLPSDRWQIDPADVAADPALARRVTIRAAERLGLGAWPGAGARTVASLDCYPAGRGGLRLRGAMPGCPVFTFTGGSGGAAKTALFAARRAAAELVGQSAARRGA</sequence>
<dbReference type="RefSeq" id="WP_067025015.1">
    <property type="nucleotide sequence ID" value="NZ_KQ949089.1"/>
</dbReference>
<evidence type="ECO:0000313" key="3">
    <source>
        <dbReference type="EMBL" id="KUO18768.1"/>
    </source>
</evidence>
<dbReference type="InterPro" id="IPR036188">
    <property type="entry name" value="FAD/NAD-bd_sf"/>
</dbReference>
<reference evidence="3 4" key="1">
    <citation type="submission" date="2015-10" db="EMBL/GenBank/DDBJ databases">
        <title>Draft genome sequence of Streptomyces sp. RV15, isolated from a marine sponge.</title>
        <authorList>
            <person name="Ruckert C."/>
            <person name="Abdelmohsen U.R."/>
            <person name="Winkler A."/>
            <person name="Hentschel U."/>
            <person name="Kalinowski J."/>
            <person name="Kampfer P."/>
            <person name="Glaeser S."/>
        </authorList>
    </citation>
    <scope>NUCLEOTIDE SEQUENCE [LARGE SCALE GENOMIC DNA]</scope>
    <source>
        <strain evidence="3 4">RV15</strain>
    </source>
</reference>
<feature type="domain" description="FAD dependent oxidoreductase" evidence="2">
    <location>
        <begin position="3"/>
        <end position="339"/>
    </location>
</feature>
<dbReference type="Pfam" id="PF01266">
    <property type="entry name" value="DAO"/>
    <property type="match status" value="1"/>
</dbReference>
<dbReference type="STRING" id="909626.AQJ91_23105"/>
<evidence type="ECO:0000256" key="1">
    <source>
        <dbReference type="ARBA" id="ARBA00023002"/>
    </source>
</evidence>
<dbReference type="InterPro" id="IPR006076">
    <property type="entry name" value="FAD-dep_OxRdtase"/>
</dbReference>
<dbReference type="OrthoDB" id="4051954at2"/>
<dbReference type="PANTHER" id="PTHR13847">
    <property type="entry name" value="SARCOSINE DEHYDROGENASE-RELATED"/>
    <property type="match status" value="1"/>
</dbReference>
<evidence type="ECO:0000259" key="2">
    <source>
        <dbReference type="Pfam" id="PF01266"/>
    </source>
</evidence>
<dbReference type="AlphaFoldDB" id="A0A101UXR5"/>
<evidence type="ECO:0000313" key="4">
    <source>
        <dbReference type="Proteomes" id="UP000053260"/>
    </source>
</evidence>
<name>A0A101UXR5_9ACTN</name>
<dbReference type="SUPFAM" id="SSF51905">
    <property type="entry name" value="FAD/NAD(P)-binding domain"/>
    <property type="match status" value="1"/>
</dbReference>
<protein>
    <recommendedName>
        <fullName evidence="2">FAD dependent oxidoreductase domain-containing protein</fullName>
    </recommendedName>
</protein>
<organism evidence="3 4">
    <name type="scientific">Streptomyces dysideae</name>
    <dbReference type="NCBI Taxonomy" id="909626"/>
    <lineage>
        <taxon>Bacteria</taxon>
        <taxon>Bacillati</taxon>
        <taxon>Actinomycetota</taxon>
        <taxon>Actinomycetes</taxon>
        <taxon>Kitasatosporales</taxon>
        <taxon>Streptomycetaceae</taxon>
        <taxon>Streptomyces</taxon>
    </lineage>
</organism>
<dbReference type="Gene3D" id="3.30.9.10">
    <property type="entry name" value="D-Amino Acid Oxidase, subunit A, domain 2"/>
    <property type="match status" value="1"/>
</dbReference>
<dbReference type="Proteomes" id="UP000053260">
    <property type="component" value="Unassembled WGS sequence"/>
</dbReference>
<proteinExistence type="predicted"/>
<dbReference type="GO" id="GO:0016491">
    <property type="term" value="F:oxidoreductase activity"/>
    <property type="evidence" value="ECO:0007669"/>
    <property type="project" value="UniProtKB-KW"/>
</dbReference>